<evidence type="ECO:0000256" key="1">
    <source>
        <dbReference type="ARBA" id="ARBA00022676"/>
    </source>
</evidence>
<dbReference type="GO" id="GO:0005829">
    <property type="term" value="C:cytosol"/>
    <property type="evidence" value="ECO:0007669"/>
    <property type="project" value="TreeGrafter"/>
</dbReference>
<dbReference type="PANTHER" id="PTHR30160">
    <property type="entry name" value="TETRAACYLDISACCHARIDE 4'-KINASE-RELATED"/>
    <property type="match status" value="1"/>
</dbReference>
<sequence>VAVVHWDSLGDAVLLSPVLRELRRTLPHARVVLVCNANNQEVFVNCPYIDSLQTQTVQVSSIGLLRDLSGGGVSGSRRHALDAAKILAGEARRHGPIDLVIGPDWLDPVYGASFFDSALFRAGGGGRILRHRDGANADIDVRQHHVLRNLNIARALGVEIEDDRLEFWTASNDVAEATELLAGLRPDQPIVALGVGAGALRRQWPADRFASVVEGLVERLTAQVVLVGAEDARRAAEEVQDRSNEVALNLVGKTSIGVLGELLRRVDLVVGNDSGPIHIAAAVGTRGVVVSHHPVDGEPWVVCSPSRYRPWGVPSVVLQPPTGLESCGNRPTCVADDPHCILSVSDVEVVEAAMMLLATDGLIINGS</sequence>
<keyword evidence="2" id="KW-0808">Transferase</keyword>
<dbReference type="GO" id="GO:0008713">
    <property type="term" value="F:ADP-heptose-lipopolysaccharide heptosyltransferase activity"/>
    <property type="evidence" value="ECO:0007669"/>
    <property type="project" value="TreeGrafter"/>
</dbReference>
<keyword evidence="1" id="KW-0328">Glycosyltransferase</keyword>
<organism evidence="3">
    <name type="scientific">marine metagenome</name>
    <dbReference type="NCBI Taxonomy" id="408172"/>
    <lineage>
        <taxon>unclassified sequences</taxon>
        <taxon>metagenomes</taxon>
        <taxon>ecological metagenomes</taxon>
    </lineage>
</organism>
<feature type="non-terminal residue" evidence="3">
    <location>
        <position position="1"/>
    </location>
</feature>
<dbReference type="EMBL" id="UINC01007782">
    <property type="protein sequence ID" value="SVA35060.1"/>
    <property type="molecule type" value="Genomic_DNA"/>
</dbReference>
<dbReference type="InterPro" id="IPR051199">
    <property type="entry name" value="LPS_LOS_Heptosyltrfase"/>
</dbReference>
<name>A0A381V3T7_9ZZZZ</name>
<dbReference type="InterPro" id="IPR002201">
    <property type="entry name" value="Glyco_trans_9"/>
</dbReference>
<dbReference type="SUPFAM" id="SSF53756">
    <property type="entry name" value="UDP-Glycosyltransferase/glycogen phosphorylase"/>
    <property type="match status" value="1"/>
</dbReference>
<evidence type="ECO:0000256" key="2">
    <source>
        <dbReference type="ARBA" id="ARBA00022679"/>
    </source>
</evidence>
<evidence type="ECO:0008006" key="4">
    <source>
        <dbReference type="Google" id="ProtNLM"/>
    </source>
</evidence>
<dbReference type="AlphaFoldDB" id="A0A381V3T7"/>
<evidence type="ECO:0000313" key="3">
    <source>
        <dbReference type="EMBL" id="SVA35060.1"/>
    </source>
</evidence>
<protein>
    <recommendedName>
        <fullName evidence="4">Glycosyltransferase family 9 protein</fullName>
    </recommendedName>
</protein>
<dbReference type="PANTHER" id="PTHR30160:SF1">
    <property type="entry name" value="LIPOPOLYSACCHARIDE 1,2-N-ACETYLGLUCOSAMINETRANSFERASE-RELATED"/>
    <property type="match status" value="1"/>
</dbReference>
<dbReference type="Pfam" id="PF01075">
    <property type="entry name" value="Glyco_transf_9"/>
    <property type="match status" value="1"/>
</dbReference>
<proteinExistence type="predicted"/>
<gene>
    <name evidence="3" type="ORF">METZ01_LOCUS87914</name>
</gene>
<dbReference type="Gene3D" id="3.40.50.2000">
    <property type="entry name" value="Glycogen Phosphorylase B"/>
    <property type="match status" value="2"/>
</dbReference>
<reference evidence="3" key="1">
    <citation type="submission" date="2018-05" db="EMBL/GenBank/DDBJ databases">
        <authorList>
            <person name="Lanie J.A."/>
            <person name="Ng W.-L."/>
            <person name="Kazmierczak K.M."/>
            <person name="Andrzejewski T.M."/>
            <person name="Davidsen T.M."/>
            <person name="Wayne K.J."/>
            <person name="Tettelin H."/>
            <person name="Glass J.I."/>
            <person name="Rusch D."/>
            <person name="Podicherti R."/>
            <person name="Tsui H.-C.T."/>
            <person name="Winkler M.E."/>
        </authorList>
    </citation>
    <scope>NUCLEOTIDE SEQUENCE</scope>
</reference>
<dbReference type="CDD" id="cd03789">
    <property type="entry name" value="GT9_LPS_heptosyltransferase"/>
    <property type="match status" value="1"/>
</dbReference>
<accession>A0A381V3T7</accession>
<dbReference type="GO" id="GO:0009244">
    <property type="term" value="P:lipopolysaccharide core region biosynthetic process"/>
    <property type="evidence" value="ECO:0007669"/>
    <property type="project" value="TreeGrafter"/>
</dbReference>